<reference evidence="1 2" key="1">
    <citation type="submission" date="2016-10" db="EMBL/GenBank/DDBJ databases">
        <authorList>
            <person name="de Groot N.N."/>
        </authorList>
    </citation>
    <scope>NUCLEOTIDE SEQUENCE [LARGE SCALE GENOMIC DNA]</scope>
    <source>
        <strain evidence="1 2">DSM 29340</strain>
    </source>
</reference>
<name>A0A1H7DML0_9RHOB</name>
<keyword evidence="2" id="KW-1185">Reference proteome</keyword>
<dbReference type="AlphaFoldDB" id="A0A1H7DML0"/>
<proteinExistence type="predicted"/>
<organism evidence="1 2">
    <name type="scientific">Cribrihabitans marinus</name>
    <dbReference type="NCBI Taxonomy" id="1227549"/>
    <lineage>
        <taxon>Bacteria</taxon>
        <taxon>Pseudomonadati</taxon>
        <taxon>Pseudomonadota</taxon>
        <taxon>Alphaproteobacteria</taxon>
        <taxon>Rhodobacterales</taxon>
        <taxon>Paracoccaceae</taxon>
        <taxon>Cribrihabitans</taxon>
    </lineage>
</organism>
<dbReference type="STRING" id="1227549.SAMN05444007_11246"/>
<evidence type="ECO:0000313" key="1">
    <source>
        <dbReference type="EMBL" id="SEK02999.1"/>
    </source>
</evidence>
<evidence type="ECO:0000313" key="2">
    <source>
        <dbReference type="Proteomes" id="UP000199379"/>
    </source>
</evidence>
<dbReference type="Proteomes" id="UP000199379">
    <property type="component" value="Unassembled WGS sequence"/>
</dbReference>
<gene>
    <name evidence="1" type="ORF">SAMN05444007_11246</name>
</gene>
<accession>A0A1H7DML0</accession>
<sequence>MTRPLPAIDTIAARCLRVAGAVGGVPALLLEPAVPAPKTGLTGDAA</sequence>
<dbReference type="EMBL" id="FNYD01000012">
    <property type="protein sequence ID" value="SEK02999.1"/>
    <property type="molecule type" value="Genomic_DNA"/>
</dbReference>
<protein>
    <submittedName>
        <fullName evidence="1">Uncharacterized protein</fullName>
    </submittedName>
</protein>
<dbReference type="RefSeq" id="WP_177175492.1">
    <property type="nucleotide sequence ID" value="NZ_FNYD01000012.1"/>
</dbReference>